<evidence type="ECO:0000313" key="2">
    <source>
        <dbReference type="Proteomes" id="UP000653305"/>
    </source>
</evidence>
<protein>
    <submittedName>
        <fullName evidence="1">Uncharacterized protein</fullName>
    </submittedName>
</protein>
<reference evidence="1" key="1">
    <citation type="submission" date="2020-07" db="EMBL/GenBank/DDBJ databases">
        <title>Ethylene signaling mediates host invasion by parasitic plants.</title>
        <authorList>
            <person name="Yoshida S."/>
        </authorList>
    </citation>
    <scope>NUCLEOTIDE SEQUENCE</scope>
    <source>
        <strain evidence="1">Okayama</strain>
    </source>
</reference>
<proteinExistence type="predicted"/>
<organism evidence="1 2">
    <name type="scientific">Phtheirospermum japonicum</name>
    <dbReference type="NCBI Taxonomy" id="374723"/>
    <lineage>
        <taxon>Eukaryota</taxon>
        <taxon>Viridiplantae</taxon>
        <taxon>Streptophyta</taxon>
        <taxon>Embryophyta</taxon>
        <taxon>Tracheophyta</taxon>
        <taxon>Spermatophyta</taxon>
        <taxon>Magnoliopsida</taxon>
        <taxon>eudicotyledons</taxon>
        <taxon>Gunneridae</taxon>
        <taxon>Pentapetalae</taxon>
        <taxon>asterids</taxon>
        <taxon>lamiids</taxon>
        <taxon>Lamiales</taxon>
        <taxon>Orobanchaceae</taxon>
        <taxon>Orobanchaceae incertae sedis</taxon>
        <taxon>Phtheirospermum</taxon>
    </lineage>
</organism>
<sequence length="120" mass="13502">MVVQGLKLKLGSNTVRTDNLRKRIQFIVDQGLRKLGKTESVNGGNSDLSDREGRGIKVKIRIKSLQGEVAIALTDLNDKLNKARNEDDLKHVGRWRLRCLDGIVIPRGRFCNIQPKVSQI</sequence>
<comment type="caution">
    <text evidence="1">The sequence shown here is derived from an EMBL/GenBank/DDBJ whole genome shotgun (WGS) entry which is preliminary data.</text>
</comment>
<dbReference type="AlphaFoldDB" id="A0A830BGY4"/>
<name>A0A830BGY4_9LAMI</name>
<accession>A0A830BGY4</accession>
<dbReference type="PANTHER" id="PTHR35696">
    <property type="entry name" value="ELECTRON CARRIER/IRON ION-BINDING PROTEIN"/>
    <property type="match status" value="1"/>
</dbReference>
<keyword evidence="2" id="KW-1185">Reference proteome</keyword>
<dbReference type="EMBL" id="BMAC01000091">
    <property type="protein sequence ID" value="GFP84649.1"/>
    <property type="molecule type" value="Genomic_DNA"/>
</dbReference>
<evidence type="ECO:0000313" key="1">
    <source>
        <dbReference type="EMBL" id="GFP84649.1"/>
    </source>
</evidence>
<dbReference type="PANTHER" id="PTHR35696:SF1">
    <property type="entry name" value="ELECTRON CARRIER_IRON ION-BINDING PROTEIN"/>
    <property type="match status" value="1"/>
</dbReference>
<dbReference type="OrthoDB" id="1915989at2759"/>
<dbReference type="Proteomes" id="UP000653305">
    <property type="component" value="Unassembled WGS sequence"/>
</dbReference>
<gene>
    <name evidence="1" type="ORF">PHJA_000608800</name>
</gene>